<accession>A0A8H3LRN0</accession>
<dbReference type="EMBL" id="BLAL01000193">
    <property type="protein sequence ID" value="GES90104.1"/>
    <property type="molecule type" value="Genomic_DNA"/>
</dbReference>
<reference evidence="1" key="1">
    <citation type="submission" date="2019-10" db="EMBL/GenBank/DDBJ databases">
        <title>Conservation and host-specific expression of non-tandemly repeated heterogenous ribosome RNA gene in arbuscular mycorrhizal fungi.</title>
        <authorList>
            <person name="Maeda T."/>
            <person name="Kobayashi Y."/>
            <person name="Nakagawa T."/>
            <person name="Ezawa T."/>
            <person name="Yamaguchi K."/>
            <person name="Bino T."/>
            <person name="Nishimoto Y."/>
            <person name="Shigenobu S."/>
            <person name="Kawaguchi M."/>
        </authorList>
    </citation>
    <scope>NUCLEOTIDE SEQUENCE</scope>
    <source>
        <strain evidence="1">HR1</strain>
    </source>
</reference>
<evidence type="ECO:0000313" key="2">
    <source>
        <dbReference type="Proteomes" id="UP000615446"/>
    </source>
</evidence>
<dbReference type="AlphaFoldDB" id="A0A8H3LRN0"/>
<proteinExistence type="predicted"/>
<evidence type="ECO:0000313" key="1">
    <source>
        <dbReference type="EMBL" id="GES90104.1"/>
    </source>
</evidence>
<sequence length="87" mass="9499">MSLSNQKTVNLDLLPKSIAVVSPNTKNKLIVCRTGSGRSALANVRAGSEDFRENTVELKDTNLSLKQVLYKIVDGSYSILEVVGQVY</sequence>
<comment type="caution">
    <text evidence="1">The sequence shown here is derived from an EMBL/GenBank/DDBJ whole genome shotgun (WGS) entry which is preliminary data.</text>
</comment>
<protein>
    <submittedName>
        <fullName evidence="1">Uncharacterized protein</fullName>
    </submittedName>
</protein>
<organism evidence="1 2">
    <name type="scientific">Rhizophagus clarus</name>
    <dbReference type="NCBI Taxonomy" id="94130"/>
    <lineage>
        <taxon>Eukaryota</taxon>
        <taxon>Fungi</taxon>
        <taxon>Fungi incertae sedis</taxon>
        <taxon>Mucoromycota</taxon>
        <taxon>Glomeromycotina</taxon>
        <taxon>Glomeromycetes</taxon>
        <taxon>Glomerales</taxon>
        <taxon>Glomeraceae</taxon>
        <taxon>Rhizophagus</taxon>
    </lineage>
</organism>
<name>A0A8H3LRN0_9GLOM</name>
<gene>
    <name evidence="1" type="ORF">RCL2_001697200</name>
</gene>
<dbReference type="OrthoDB" id="8954335at2759"/>
<dbReference type="Proteomes" id="UP000615446">
    <property type="component" value="Unassembled WGS sequence"/>
</dbReference>